<organism evidence="1 2">
    <name type="scientific">candidate division WWE3 bacterium RIFCSPLOWO2_01_FULL_53_14</name>
    <dbReference type="NCBI Taxonomy" id="1802628"/>
    <lineage>
        <taxon>Bacteria</taxon>
        <taxon>Katanobacteria</taxon>
    </lineage>
</organism>
<proteinExistence type="predicted"/>
<dbReference type="Pfam" id="PF13489">
    <property type="entry name" value="Methyltransf_23"/>
    <property type="match status" value="1"/>
</dbReference>
<reference evidence="1 2" key="1">
    <citation type="journal article" date="2016" name="Nat. Commun.">
        <title>Thousands of microbial genomes shed light on interconnected biogeochemical processes in an aquifer system.</title>
        <authorList>
            <person name="Anantharaman K."/>
            <person name="Brown C.T."/>
            <person name="Hug L.A."/>
            <person name="Sharon I."/>
            <person name="Castelle C.J."/>
            <person name="Probst A.J."/>
            <person name="Thomas B.C."/>
            <person name="Singh A."/>
            <person name="Wilkins M.J."/>
            <person name="Karaoz U."/>
            <person name="Brodie E.L."/>
            <person name="Williams K.H."/>
            <person name="Hubbard S.S."/>
            <person name="Banfield J.F."/>
        </authorList>
    </citation>
    <scope>NUCLEOTIDE SEQUENCE [LARGE SCALE GENOMIC DNA]</scope>
</reference>
<accession>A0A1F4VS40</accession>
<evidence type="ECO:0000313" key="1">
    <source>
        <dbReference type="EMBL" id="OGC60011.1"/>
    </source>
</evidence>
<dbReference type="STRING" id="1802628.A2890_02815"/>
<evidence type="ECO:0008006" key="3">
    <source>
        <dbReference type="Google" id="ProtNLM"/>
    </source>
</evidence>
<gene>
    <name evidence="1" type="ORF">A2890_02815</name>
</gene>
<protein>
    <recommendedName>
        <fullName evidence="3">Methyltransferase domain-containing protein</fullName>
    </recommendedName>
</protein>
<dbReference type="PANTHER" id="PTHR43861">
    <property type="entry name" value="TRANS-ACONITATE 2-METHYLTRANSFERASE-RELATED"/>
    <property type="match status" value="1"/>
</dbReference>
<comment type="caution">
    <text evidence="1">The sequence shown here is derived from an EMBL/GenBank/DDBJ whole genome shotgun (WGS) entry which is preliminary data.</text>
</comment>
<dbReference type="AlphaFoldDB" id="A0A1F4VS40"/>
<dbReference type="Gene3D" id="3.40.50.150">
    <property type="entry name" value="Vaccinia Virus protein VP39"/>
    <property type="match status" value="1"/>
</dbReference>
<dbReference type="Proteomes" id="UP000176967">
    <property type="component" value="Unassembled WGS sequence"/>
</dbReference>
<dbReference type="SUPFAM" id="SSF53335">
    <property type="entry name" value="S-adenosyl-L-methionine-dependent methyltransferases"/>
    <property type="match status" value="1"/>
</dbReference>
<name>A0A1F4VS40_UNCKA</name>
<sequence length="215" mass="24393">MDLTSTHRETYDSLAEEYEARVPALRTVYEETVSYFAPHLKKGGRVLDVGCGVGLAIEVLTKRGFVAMGIELSSKMAEFAKRRNPEAEIIIGDFLTEDFAEPFDGIIALALVHLFPKDEAMQILRKMHDLLAPGGTLYIGTTESVESTEGWEVKEDYSGKHRRFRKHWAEEEFRRALEEAGFEVLELHRITDPFGKKWMDFVAQKPVGNSFPPIL</sequence>
<evidence type="ECO:0000313" key="2">
    <source>
        <dbReference type="Proteomes" id="UP000176967"/>
    </source>
</evidence>
<dbReference type="EMBL" id="MEVL01000027">
    <property type="protein sequence ID" value="OGC60011.1"/>
    <property type="molecule type" value="Genomic_DNA"/>
</dbReference>
<dbReference type="InterPro" id="IPR029063">
    <property type="entry name" value="SAM-dependent_MTases_sf"/>
</dbReference>
<dbReference type="CDD" id="cd02440">
    <property type="entry name" value="AdoMet_MTases"/>
    <property type="match status" value="1"/>
</dbReference>